<gene>
    <name evidence="3" type="ORF">KEF29_14355</name>
</gene>
<feature type="region of interest" description="Disordered" evidence="1">
    <location>
        <begin position="35"/>
        <end position="66"/>
    </location>
</feature>
<dbReference type="InterPro" id="IPR001466">
    <property type="entry name" value="Beta-lactam-related"/>
</dbReference>
<dbReference type="EMBL" id="JAGTPG010000002">
    <property type="protein sequence ID" value="MBR8640102.1"/>
    <property type="molecule type" value="Genomic_DNA"/>
</dbReference>
<protein>
    <submittedName>
        <fullName evidence="3">Serine hydrolase</fullName>
    </submittedName>
</protein>
<keyword evidence="4" id="KW-1185">Reference proteome</keyword>
<feature type="compositionally biased region" description="Basic and acidic residues" evidence="1">
    <location>
        <begin position="53"/>
        <end position="66"/>
    </location>
</feature>
<proteinExistence type="predicted"/>
<dbReference type="AlphaFoldDB" id="A0A941FHB8"/>
<dbReference type="InterPro" id="IPR012338">
    <property type="entry name" value="Beta-lactam/transpept-like"/>
</dbReference>
<organism evidence="3 4">
    <name type="scientific">Streptomyces tuirus</name>
    <dbReference type="NCBI Taxonomy" id="68278"/>
    <lineage>
        <taxon>Bacteria</taxon>
        <taxon>Bacillati</taxon>
        <taxon>Actinomycetota</taxon>
        <taxon>Actinomycetes</taxon>
        <taxon>Kitasatosporales</taxon>
        <taxon>Streptomycetaceae</taxon>
        <taxon>Streptomyces</taxon>
    </lineage>
</organism>
<comment type="caution">
    <text evidence="3">The sequence shown here is derived from an EMBL/GenBank/DDBJ whole genome shotgun (WGS) entry which is preliminary data.</text>
</comment>
<evidence type="ECO:0000256" key="1">
    <source>
        <dbReference type="SAM" id="MobiDB-lite"/>
    </source>
</evidence>
<evidence type="ECO:0000313" key="4">
    <source>
        <dbReference type="Proteomes" id="UP000682308"/>
    </source>
</evidence>
<accession>A0A941FHB8</accession>
<sequence>MSATAGAPGRPGLLDLEAPVCDYWPEFAAAGKERIPTRQPLSTRAGSAALDQALDRARAGDRITTS</sequence>
<dbReference type="Pfam" id="PF00144">
    <property type="entry name" value="Beta-lactamase"/>
    <property type="match status" value="1"/>
</dbReference>
<dbReference type="Gene3D" id="3.40.710.10">
    <property type="entry name" value="DD-peptidase/beta-lactamase superfamily"/>
    <property type="match status" value="1"/>
</dbReference>
<evidence type="ECO:0000259" key="2">
    <source>
        <dbReference type="Pfam" id="PF00144"/>
    </source>
</evidence>
<keyword evidence="3" id="KW-0378">Hydrolase</keyword>
<reference evidence="3 4" key="1">
    <citation type="submission" date="2021-04" db="EMBL/GenBank/DDBJ databases">
        <title>Characterization of the biosynthetic gene cluster of new lipopeptides with antitumor activity in the genome of the marine Streptomyces PHM034.</title>
        <authorList>
            <person name="Ceniceros A."/>
            <person name="Canedo L."/>
            <person name="Mendez C."/>
            <person name="Olano C."/>
            <person name="Schleissner C."/>
            <person name="Cuevas C."/>
            <person name="De La Calle F."/>
            <person name="Salas J.A."/>
        </authorList>
    </citation>
    <scope>NUCLEOTIDE SEQUENCE [LARGE SCALE GENOMIC DNA]</scope>
    <source>
        <strain evidence="3 4">PHM034</strain>
    </source>
</reference>
<dbReference type="Proteomes" id="UP000682308">
    <property type="component" value="Unassembled WGS sequence"/>
</dbReference>
<dbReference type="SUPFAM" id="SSF56601">
    <property type="entry name" value="beta-lactamase/transpeptidase-like"/>
    <property type="match status" value="1"/>
</dbReference>
<feature type="domain" description="Beta-lactamase-related" evidence="2">
    <location>
        <begin position="12"/>
        <end position="52"/>
    </location>
</feature>
<evidence type="ECO:0000313" key="3">
    <source>
        <dbReference type="EMBL" id="MBR8640102.1"/>
    </source>
</evidence>
<dbReference type="GO" id="GO:0016787">
    <property type="term" value="F:hydrolase activity"/>
    <property type="evidence" value="ECO:0007669"/>
    <property type="project" value="UniProtKB-KW"/>
</dbReference>
<name>A0A941FHB8_9ACTN</name>